<dbReference type="InterPro" id="IPR027417">
    <property type="entry name" value="P-loop_NTPase"/>
</dbReference>
<organism evidence="1 2">
    <name type="scientific">Pilimelia columellifera subsp. columellifera</name>
    <dbReference type="NCBI Taxonomy" id="706583"/>
    <lineage>
        <taxon>Bacteria</taxon>
        <taxon>Bacillati</taxon>
        <taxon>Actinomycetota</taxon>
        <taxon>Actinomycetes</taxon>
        <taxon>Micromonosporales</taxon>
        <taxon>Micromonosporaceae</taxon>
        <taxon>Pilimelia</taxon>
    </lineage>
</organism>
<proteinExistence type="predicted"/>
<reference evidence="2" key="1">
    <citation type="journal article" date="2019" name="Int. J. Syst. Evol. Microbiol.">
        <title>The Global Catalogue of Microorganisms (GCM) 10K type strain sequencing project: providing services to taxonomists for standard genome sequencing and annotation.</title>
        <authorList>
            <consortium name="The Broad Institute Genomics Platform"/>
            <consortium name="The Broad Institute Genome Sequencing Center for Infectious Disease"/>
            <person name="Wu L."/>
            <person name="Ma J."/>
        </authorList>
    </citation>
    <scope>NUCLEOTIDE SEQUENCE [LARGE SCALE GENOMIC DNA]</scope>
    <source>
        <strain evidence="2">JCM 3367</strain>
    </source>
</reference>
<comment type="caution">
    <text evidence="1">The sequence shown here is derived from an EMBL/GenBank/DDBJ whole genome shotgun (WGS) entry which is preliminary data.</text>
</comment>
<evidence type="ECO:0000313" key="2">
    <source>
        <dbReference type="Proteomes" id="UP001499978"/>
    </source>
</evidence>
<gene>
    <name evidence="1" type="ORF">GCM10010201_11290</name>
</gene>
<evidence type="ECO:0008006" key="3">
    <source>
        <dbReference type="Google" id="ProtNLM"/>
    </source>
</evidence>
<sequence>MVTDGGAGVRETCQVSLSAERRLVVGRVARCAPTLDGDGCVRVAVDGVDGYGSGKSVFADELASAVTALGRPVVRVSLDDFLNVRAVRHRQGRDSPQGFWEDSYNYPRFERDVLVAFGPGGSRRYRPAAYDLRTDAVLDPEARTADPATVLVVDGLFLHRDELVTAWDLSVFLDVPFSVTAQRMADRNGSNLDPEHPSMRRYVEGQRIYFRACSPQRRADIVVDNQDFDVPRIVRDNLLR</sequence>
<dbReference type="Gene3D" id="3.40.50.300">
    <property type="entry name" value="P-loop containing nucleotide triphosphate hydrolases"/>
    <property type="match status" value="1"/>
</dbReference>
<accession>A0ABP6AFX2</accession>
<evidence type="ECO:0000313" key="1">
    <source>
        <dbReference type="EMBL" id="GAA2516386.1"/>
    </source>
</evidence>
<name>A0ABP6AFX2_9ACTN</name>
<protein>
    <recommendedName>
        <fullName evidence="3">Uridine kinase</fullName>
    </recommendedName>
</protein>
<dbReference type="Proteomes" id="UP001499978">
    <property type="component" value="Unassembled WGS sequence"/>
</dbReference>
<keyword evidence="2" id="KW-1185">Reference proteome</keyword>
<dbReference type="EMBL" id="BAAARY010000003">
    <property type="protein sequence ID" value="GAA2516386.1"/>
    <property type="molecule type" value="Genomic_DNA"/>
</dbReference>
<dbReference type="SUPFAM" id="SSF52540">
    <property type="entry name" value="P-loop containing nucleoside triphosphate hydrolases"/>
    <property type="match status" value="1"/>
</dbReference>